<keyword evidence="4 6" id="KW-0697">Rotamase</keyword>
<dbReference type="InterPro" id="IPR027304">
    <property type="entry name" value="Trigger_fact/SurA_dom_sf"/>
</dbReference>
<evidence type="ECO:0000256" key="2">
    <source>
        <dbReference type="ARBA" id="ARBA00013194"/>
    </source>
</evidence>
<dbReference type="InterPro" id="IPR046357">
    <property type="entry name" value="PPIase_dom_sf"/>
</dbReference>
<dbReference type="InterPro" id="IPR000297">
    <property type="entry name" value="PPIase_PpiC"/>
</dbReference>
<feature type="domain" description="PpiC" evidence="7">
    <location>
        <begin position="118"/>
        <end position="210"/>
    </location>
</feature>
<evidence type="ECO:0000313" key="8">
    <source>
        <dbReference type="EMBL" id="CAA9369515.1"/>
    </source>
</evidence>
<evidence type="ECO:0000256" key="6">
    <source>
        <dbReference type="PROSITE-ProRule" id="PRU00278"/>
    </source>
</evidence>
<dbReference type="Pfam" id="PF00639">
    <property type="entry name" value="Rotamase"/>
    <property type="match status" value="1"/>
</dbReference>
<gene>
    <name evidence="8" type="ORF">AVDCRST_MAG94-4034</name>
</gene>
<dbReference type="EMBL" id="CADCTY010001405">
    <property type="protein sequence ID" value="CAA9369515.1"/>
    <property type="molecule type" value="Genomic_DNA"/>
</dbReference>
<dbReference type="AlphaFoldDB" id="A0A6J4MUL6"/>
<name>A0A6J4MUL6_9CYAN</name>
<dbReference type="PROSITE" id="PS50198">
    <property type="entry name" value="PPIC_PPIASE_2"/>
    <property type="match status" value="1"/>
</dbReference>
<organism evidence="8">
    <name type="scientific">uncultured Leptolyngbya sp</name>
    <dbReference type="NCBI Taxonomy" id="332963"/>
    <lineage>
        <taxon>Bacteria</taxon>
        <taxon>Bacillati</taxon>
        <taxon>Cyanobacteriota</taxon>
        <taxon>Cyanophyceae</taxon>
        <taxon>Leptolyngbyales</taxon>
        <taxon>Leptolyngbyaceae</taxon>
        <taxon>Leptolyngbya group</taxon>
        <taxon>Leptolyngbya</taxon>
        <taxon>environmental samples</taxon>
    </lineage>
</organism>
<protein>
    <recommendedName>
        <fullName evidence="2">peptidylprolyl isomerase</fullName>
        <ecNumber evidence="2">5.2.1.8</ecNumber>
    </recommendedName>
</protein>
<comment type="catalytic activity">
    <reaction evidence="1">
        <text>[protein]-peptidylproline (omega=180) = [protein]-peptidylproline (omega=0)</text>
        <dbReference type="Rhea" id="RHEA:16237"/>
        <dbReference type="Rhea" id="RHEA-COMP:10747"/>
        <dbReference type="Rhea" id="RHEA-COMP:10748"/>
        <dbReference type="ChEBI" id="CHEBI:83833"/>
        <dbReference type="ChEBI" id="CHEBI:83834"/>
        <dbReference type="EC" id="5.2.1.8"/>
    </reaction>
</comment>
<proteinExistence type="predicted"/>
<evidence type="ECO:0000256" key="3">
    <source>
        <dbReference type="ARBA" id="ARBA00022729"/>
    </source>
</evidence>
<reference evidence="8" key="1">
    <citation type="submission" date="2020-02" db="EMBL/GenBank/DDBJ databases">
        <authorList>
            <person name="Meier V. D."/>
        </authorList>
    </citation>
    <scope>NUCLEOTIDE SEQUENCE</scope>
    <source>
        <strain evidence="8">AVDCRST_MAG94</strain>
    </source>
</reference>
<dbReference type="SUPFAM" id="SSF54534">
    <property type="entry name" value="FKBP-like"/>
    <property type="match status" value="1"/>
</dbReference>
<evidence type="ECO:0000259" key="7">
    <source>
        <dbReference type="PROSITE" id="PS50198"/>
    </source>
</evidence>
<accession>A0A6J4MUL6</accession>
<sequence length="246" mass="28205">MTEILQVGNQVIQANEVFSLLRRYQLMPQFLRGLIIDQATAGLTCTPSERQAAIERFYQQHRAPDGNASPEDRSAWLKSQGLTSEQVEELALRPVLLEQFKTATWGSKVEAYFMSRKSRLDRVVYSLIRTKDFGIAQEVYFRIKEGEQSFNELAQQYSQGPEAHTGGVIGPVSLSTPHPAIARILSLSQPGQLWAPTRLEEWFLILRLEKFFPAQLDDSTRHQLINELFEIWLREQIQQIQISQTS</sequence>
<evidence type="ECO:0000256" key="5">
    <source>
        <dbReference type="ARBA" id="ARBA00023235"/>
    </source>
</evidence>
<dbReference type="GO" id="GO:0003755">
    <property type="term" value="F:peptidyl-prolyl cis-trans isomerase activity"/>
    <property type="evidence" value="ECO:0007669"/>
    <property type="project" value="UniProtKB-KW"/>
</dbReference>
<dbReference type="SUPFAM" id="SSF109998">
    <property type="entry name" value="Triger factor/SurA peptide-binding domain-like"/>
    <property type="match status" value="1"/>
</dbReference>
<dbReference type="Gene3D" id="3.10.50.40">
    <property type="match status" value="1"/>
</dbReference>
<keyword evidence="3" id="KW-0732">Signal</keyword>
<dbReference type="PANTHER" id="PTHR47245">
    <property type="entry name" value="PEPTIDYLPROLYL ISOMERASE"/>
    <property type="match status" value="1"/>
</dbReference>
<dbReference type="EC" id="5.2.1.8" evidence="2"/>
<evidence type="ECO:0000256" key="1">
    <source>
        <dbReference type="ARBA" id="ARBA00000971"/>
    </source>
</evidence>
<dbReference type="InterPro" id="IPR050245">
    <property type="entry name" value="PrsA_foldase"/>
</dbReference>
<keyword evidence="5 6" id="KW-0413">Isomerase</keyword>
<evidence type="ECO:0000256" key="4">
    <source>
        <dbReference type="ARBA" id="ARBA00023110"/>
    </source>
</evidence>
<dbReference type="PANTHER" id="PTHR47245:SF1">
    <property type="entry name" value="FOLDASE PROTEIN PRSA"/>
    <property type="match status" value="1"/>
</dbReference>